<evidence type="ECO:0000256" key="3">
    <source>
        <dbReference type="ARBA" id="ARBA00023163"/>
    </source>
</evidence>
<dbReference type="KEGG" id="sesp:BN6_48750"/>
<evidence type="ECO:0000313" key="6">
    <source>
        <dbReference type="Proteomes" id="UP000006281"/>
    </source>
</evidence>
<protein>
    <recommendedName>
        <fullName evidence="4">HTH araC/xylS-type domain-containing protein</fullName>
    </recommendedName>
</protein>
<dbReference type="eggNOG" id="COG2207">
    <property type="taxonomic scope" value="Bacteria"/>
</dbReference>
<sequence length="271" mass="29420">MFRSVAPGGLVGEFVALLWLHESAGPGRGVELRLPTGAVELVVNLAAECFWMPDGSGTCRRLPGALVAGPYRHAYLLDGTRPSHVVGVVFRPGRARALVDVPLSELSNRHVALEDLWGASAARVRERLLAAPDATRTLRVLETVLGERLAGANLAPHPAVDAATRWLSRFPGHPGVGDLGDRLGLTSRRVQQVFRTEIGLSPKGYQRLQRFRSVLAAIDEVGRLGWSAFAVRRGYYDQAHLVREFRAHSGLSPTAYLRGRGGGINHVPLVR</sequence>
<reference evidence="5 6" key="1">
    <citation type="journal article" date="2012" name="BMC Genomics">
        <title>Complete genome sequence of Saccharothrix espanaensis DSM 44229T and comparison to the other completely sequenced Pseudonocardiaceae.</title>
        <authorList>
            <person name="Strobel T."/>
            <person name="Al-Dilaimi A."/>
            <person name="Blom J."/>
            <person name="Gessner A."/>
            <person name="Kalinowski J."/>
            <person name="Luzhetska M."/>
            <person name="Puhler A."/>
            <person name="Szczepanowski R."/>
            <person name="Bechthold A."/>
            <person name="Ruckert C."/>
        </authorList>
    </citation>
    <scope>NUCLEOTIDE SEQUENCE [LARGE SCALE GENOMIC DNA]</scope>
    <source>
        <strain evidence="6">ATCC 51144 / DSM 44229 / JCM 9112 / NBRC 15066 / NRRL 15764</strain>
    </source>
</reference>
<dbReference type="InterPro" id="IPR018060">
    <property type="entry name" value="HTH_AraC"/>
</dbReference>
<dbReference type="AlphaFoldDB" id="K0K3K3"/>
<dbReference type="Pfam" id="PF12833">
    <property type="entry name" value="HTH_18"/>
    <property type="match status" value="1"/>
</dbReference>
<dbReference type="RefSeq" id="WP_015102259.1">
    <property type="nucleotide sequence ID" value="NC_019673.1"/>
</dbReference>
<evidence type="ECO:0000313" key="5">
    <source>
        <dbReference type="EMBL" id="CCH32147.1"/>
    </source>
</evidence>
<dbReference type="PROSITE" id="PS01124">
    <property type="entry name" value="HTH_ARAC_FAMILY_2"/>
    <property type="match status" value="1"/>
</dbReference>
<organism evidence="5 6">
    <name type="scientific">Saccharothrix espanaensis (strain ATCC 51144 / DSM 44229 / JCM 9112 / NBRC 15066 / NRRL 15764)</name>
    <dbReference type="NCBI Taxonomy" id="1179773"/>
    <lineage>
        <taxon>Bacteria</taxon>
        <taxon>Bacillati</taxon>
        <taxon>Actinomycetota</taxon>
        <taxon>Actinomycetes</taxon>
        <taxon>Pseudonocardiales</taxon>
        <taxon>Pseudonocardiaceae</taxon>
        <taxon>Saccharothrix</taxon>
    </lineage>
</organism>
<dbReference type="PANTHER" id="PTHR46796">
    <property type="entry name" value="HTH-TYPE TRANSCRIPTIONAL ACTIVATOR RHAS-RELATED"/>
    <property type="match status" value="1"/>
</dbReference>
<dbReference type="EMBL" id="HE804045">
    <property type="protein sequence ID" value="CCH32147.1"/>
    <property type="molecule type" value="Genomic_DNA"/>
</dbReference>
<keyword evidence="3" id="KW-0804">Transcription</keyword>
<keyword evidence="2" id="KW-0238">DNA-binding</keyword>
<dbReference type="HOGENOM" id="CLU_066193_1_0_11"/>
<dbReference type="Gene3D" id="1.10.10.60">
    <property type="entry name" value="Homeodomain-like"/>
    <property type="match status" value="1"/>
</dbReference>
<name>K0K3K3_SACES</name>
<accession>K0K3K3</accession>
<evidence type="ECO:0000259" key="4">
    <source>
        <dbReference type="PROSITE" id="PS01124"/>
    </source>
</evidence>
<dbReference type="STRING" id="1179773.BN6_48750"/>
<dbReference type="Proteomes" id="UP000006281">
    <property type="component" value="Chromosome"/>
</dbReference>
<dbReference type="PANTHER" id="PTHR46796:SF15">
    <property type="entry name" value="BLL1074 PROTEIN"/>
    <property type="match status" value="1"/>
</dbReference>
<dbReference type="Pfam" id="PF20240">
    <property type="entry name" value="DUF6597"/>
    <property type="match status" value="1"/>
</dbReference>
<evidence type="ECO:0000256" key="2">
    <source>
        <dbReference type="ARBA" id="ARBA00023125"/>
    </source>
</evidence>
<evidence type="ECO:0000256" key="1">
    <source>
        <dbReference type="ARBA" id="ARBA00023015"/>
    </source>
</evidence>
<keyword evidence="6" id="KW-1185">Reference proteome</keyword>
<dbReference type="InterPro" id="IPR046532">
    <property type="entry name" value="DUF6597"/>
</dbReference>
<dbReference type="SMART" id="SM00342">
    <property type="entry name" value="HTH_ARAC"/>
    <property type="match status" value="1"/>
</dbReference>
<dbReference type="InterPro" id="IPR050204">
    <property type="entry name" value="AraC_XylS_family_regulators"/>
</dbReference>
<dbReference type="PATRIC" id="fig|1179773.3.peg.4890"/>
<dbReference type="GO" id="GO:0003700">
    <property type="term" value="F:DNA-binding transcription factor activity"/>
    <property type="evidence" value="ECO:0007669"/>
    <property type="project" value="InterPro"/>
</dbReference>
<dbReference type="BioCyc" id="SESP1179773:BN6_RS23575-MONOMER"/>
<dbReference type="GO" id="GO:0043565">
    <property type="term" value="F:sequence-specific DNA binding"/>
    <property type="evidence" value="ECO:0007669"/>
    <property type="project" value="InterPro"/>
</dbReference>
<proteinExistence type="predicted"/>
<dbReference type="OrthoDB" id="2559672at2"/>
<keyword evidence="1" id="KW-0805">Transcription regulation</keyword>
<gene>
    <name evidence="5" type="ordered locus">BN6_48750</name>
</gene>
<feature type="domain" description="HTH araC/xylS-type" evidence="4">
    <location>
        <begin position="176"/>
        <end position="259"/>
    </location>
</feature>